<protein>
    <recommendedName>
        <fullName evidence="2">Pre-C2HC domain-containing protein</fullName>
    </recommendedName>
</protein>
<accession>A0A7R8UZE6</accession>
<evidence type="ECO:0000313" key="3">
    <source>
        <dbReference type="EMBL" id="CAD7089832.1"/>
    </source>
</evidence>
<dbReference type="SMART" id="SM00596">
    <property type="entry name" value="PRE_C2HC"/>
    <property type="match status" value="1"/>
</dbReference>
<proteinExistence type="predicted"/>
<dbReference type="InParanoid" id="A0A7R8UZE6"/>
<keyword evidence="4" id="KW-1185">Reference proteome</keyword>
<dbReference type="AlphaFoldDB" id="A0A7R8UZE6"/>
<gene>
    <name evidence="3" type="ORF">HERILL_LOCUS12358</name>
</gene>
<sequence>MNVEPSNELTTQHTNKMNQATIEPSTSRNAGTELSKPKVIIQTGLERYMTIVEKRKRSPQGSPTTDRAAKIVKNNENLSNYYSVLDQDTEQYVDMTNSQNEQATRQDPPRPKHKPPPIYIREPSSSKLVAELKSLIGENNFYLVDLKRGKIRETKVQVSDEVKYCQVVSWLDGKGSHYYTYQLKSAKCLRVIIKGIDSDVDPNDIISDLKTKGFDVKTAHNVLNKSKIPQPMFKIELTPESSKIPKGRIHPIYHVKYILHRKVTIDEPYKRTTMCQALTPKVQPCREVSRVRGTRAISSNKARPFI</sequence>
<dbReference type="EMBL" id="LR899013">
    <property type="protein sequence ID" value="CAD7089832.1"/>
    <property type="molecule type" value="Genomic_DNA"/>
</dbReference>
<name>A0A7R8UZE6_HERIL</name>
<feature type="compositionally biased region" description="Polar residues" evidence="1">
    <location>
        <begin position="1"/>
        <end position="32"/>
    </location>
</feature>
<evidence type="ECO:0000256" key="1">
    <source>
        <dbReference type="SAM" id="MobiDB-lite"/>
    </source>
</evidence>
<feature type="domain" description="Pre-C2HC" evidence="2">
    <location>
        <begin position="202"/>
        <end position="275"/>
    </location>
</feature>
<reference evidence="3 4" key="1">
    <citation type="submission" date="2020-11" db="EMBL/GenBank/DDBJ databases">
        <authorList>
            <person name="Wallbank WR R."/>
            <person name="Pardo Diaz C."/>
            <person name="Kozak K."/>
            <person name="Martin S."/>
            <person name="Jiggins C."/>
            <person name="Moest M."/>
            <person name="Warren A I."/>
            <person name="Generalovic N T."/>
            <person name="Byers J.R.P. K."/>
            <person name="Montejo-Kovacevich G."/>
            <person name="Yen C E."/>
        </authorList>
    </citation>
    <scope>NUCLEOTIDE SEQUENCE [LARGE SCALE GENOMIC DNA]</scope>
</reference>
<dbReference type="Pfam" id="PF07530">
    <property type="entry name" value="PRE_C2HC"/>
    <property type="match status" value="1"/>
</dbReference>
<organism evidence="3 4">
    <name type="scientific">Hermetia illucens</name>
    <name type="common">Black soldier fly</name>
    <dbReference type="NCBI Taxonomy" id="343691"/>
    <lineage>
        <taxon>Eukaryota</taxon>
        <taxon>Metazoa</taxon>
        <taxon>Ecdysozoa</taxon>
        <taxon>Arthropoda</taxon>
        <taxon>Hexapoda</taxon>
        <taxon>Insecta</taxon>
        <taxon>Pterygota</taxon>
        <taxon>Neoptera</taxon>
        <taxon>Endopterygota</taxon>
        <taxon>Diptera</taxon>
        <taxon>Brachycera</taxon>
        <taxon>Stratiomyomorpha</taxon>
        <taxon>Stratiomyidae</taxon>
        <taxon>Hermetiinae</taxon>
        <taxon>Hermetia</taxon>
    </lineage>
</organism>
<feature type="region of interest" description="Disordered" evidence="1">
    <location>
        <begin position="98"/>
        <end position="118"/>
    </location>
</feature>
<dbReference type="InterPro" id="IPR006579">
    <property type="entry name" value="Pre_C2HC_dom"/>
</dbReference>
<feature type="region of interest" description="Disordered" evidence="1">
    <location>
        <begin position="1"/>
        <end position="38"/>
    </location>
</feature>
<dbReference type="Proteomes" id="UP000594454">
    <property type="component" value="Chromosome 5"/>
</dbReference>
<evidence type="ECO:0000259" key="2">
    <source>
        <dbReference type="SMART" id="SM00596"/>
    </source>
</evidence>
<evidence type="ECO:0000313" key="4">
    <source>
        <dbReference type="Proteomes" id="UP000594454"/>
    </source>
</evidence>